<sequence length="181" mass="18791">MAASQLKKASSVVPLSTDDSEMMEPVSVVPKKILLNPLFVSVKVACILALFGAVVLASNAALKQSPCDPANSCCIELTDAAGAKVEALERGQLWVSGVQAVAALLGLLLSGRRSQALAFIALTVGAANICMDAVVDAIFINAAPGDHSLKTNAIAHVVIYALLDLIGFIVLILGQLFLDHE</sequence>
<comment type="caution">
    <text evidence="2">The sequence shown here is derived from an EMBL/GenBank/DDBJ whole genome shotgun (WGS) entry which is preliminary data.</text>
</comment>
<feature type="transmembrane region" description="Helical" evidence="1">
    <location>
        <begin position="33"/>
        <end position="56"/>
    </location>
</feature>
<protein>
    <recommendedName>
        <fullName evidence="4">CASP-like protein</fullName>
    </recommendedName>
</protein>
<reference evidence="2 3" key="1">
    <citation type="journal article" date="2019" name="Sci. Rep.">
        <title>A high-quality genome of Eragrostis curvula grass provides insights into Poaceae evolution and supports new strategies to enhance forage quality.</title>
        <authorList>
            <person name="Carballo J."/>
            <person name="Santos B.A.C.M."/>
            <person name="Zappacosta D."/>
            <person name="Garbus I."/>
            <person name="Selva J.P."/>
            <person name="Gallo C.A."/>
            <person name="Diaz A."/>
            <person name="Albertini E."/>
            <person name="Caccamo M."/>
            <person name="Echenique V."/>
        </authorList>
    </citation>
    <scope>NUCLEOTIDE SEQUENCE [LARGE SCALE GENOMIC DNA]</scope>
    <source>
        <strain evidence="3">cv. Victoria</strain>
        <tissue evidence="2">Leaf</tissue>
    </source>
</reference>
<keyword evidence="1" id="KW-1133">Transmembrane helix</keyword>
<gene>
    <name evidence="2" type="ORF">EJB05_55021</name>
</gene>
<keyword evidence="1" id="KW-0472">Membrane</keyword>
<accession>A0A5J9SKT4</accession>
<dbReference type="AlphaFoldDB" id="A0A5J9SKT4"/>
<evidence type="ECO:0000313" key="3">
    <source>
        <dbReference type="Proteomes" id="UP000324897"/>
    </source>
</evidence>
<dbReference type="Gramene" id="TVT99591">
    <property type="protein sequence ID" value="TVT99591"/>
    <property type="gene ID" value="EJB05_55021"/>
</dbReference>
<feature type="transmembrane region" description="Helical" evidence="1">
    <location>
        <begin position="116"/>
        <end position="141"/>
    </location>
</feature>
<feature type="transmembrane region" description="Helical" evidence="1">
    <location>
        <begin position="91"/>
        <end position="109"/>
    </location>
</feature>
<evidence type="ECO:0000256" key="1">
    <source>
        <dbReference type="SAM" id="Phobius"/>
    </source>
</evidence>
<feature type="transmembrane region" description="Helical" evidence="1">
    <location>
        <begin position="153"/>
        <end position="178"/>
    </location>
</feature>
<evidence type="ECO:0000313" key="2">
    <source>
        <dbReference type="EMBL" id="TVT99591.1"/>
    </source>
</evidence>
<dbReference type="Proteomes" id="UP000324897">
    <property type="component" value="Unassembled WGS sequence"/>
</dbReference>
<proteinExistence type="predicted"/>
<dbReference type="EMBL" id="RWGY01000696">
    <property type="protein sequence ID" value="TVT99591.1"/>
    <property type="molecule type" value="Genomic_DNA"/>
</dbReference>
<keyword evidence="1" id="KW-0812">Transmembrane</keyword>
<keyword evidence="3" id="KW-1185">Reference proteome</keyword>
<evidence type="ECO:0008006" key="4">
    <source>
        <dbReference type="Google" id="ProtNLM"/>
    </source>
</evidence>
<name>A0A5J9SKT4_9POAL</name>
<organism evidence="2 3">
    <name type="scientific">Eragrostis curvula</name>
    <name type="common">weeping love grass</name>
    <dbReference type="NCBI Taxonomy" id="38414"/>
    <lineage>
        <taxon>Eukaryota</taxon>
        <taxon>Viridiplantae</taxon>
        <taxon>Streptophyta</taxon>
        <taxon>Embryophyta</taxon>
        <taxon>Tracheophyta</taxon>
        <taxon>Spermatophyta</taxon>
        <taxon>Magnoliopsida</taxon>
        <taxon>Liliopsida</taxon>
        <taxon>Poales</taxon>
        <taxon>Poaceae</taxon>
        <taxon>PACMAD clade</taxon>
        <taxon>Chloridoideae</taxon>
        <taxon>Eragrostideae</taxon>
        <taxon>Eragrostidinae</taxon>
        <taxon>Eragrostis</taxon>
    </lineage>
</organism>